<evidence type="ECO:0000256" key="8">
    <source>
        <dbReference type="ARBA" id="ARBA00023010"/>
    </source>
</evidence>
<keyword evidence="15" id="KW-1185">Reference proteome</keyword>
<proteinExistence type="inferred from homology"/>
<accession>A0A834YPW9</accession>
<dbReference type="OrthoDB" id="10016939at2759"/>
<evidence type="ECO:0000256" key="2">
    <source>
        <dbReference type="ARBA" id="ARBA00009874"/>
    </source>
</evidence>
<evidence type="ECO:0000256" key="7">
    <source>
        <dbReference type="ARBA" id="ARBA00022989"/>
    </source>
</evidence>
<dbReference type="EMBL" id="JABCRI010000016">
    <property type="protein sequence ID" value="KAF8392135.1"/>
    <property type="molecule type" value="Genomic_DNA"/>
</dbReference>
<evidence type="ECO:0008006" key="16">
    <source>
        <dbReference type="Google" id="ProtNLM"/>
    </source>
</evidence>
<keyword evidence="3" id="KW-0813">Transport</keyword>
<keyword evidence="4 13" id="KW-0812">Transmembrane</keyword>
<evidence type="ECO:0000256" key="5">
    <source>
        <dbReference type="ARBA" id="ARBA00022787"/>
    </source>
</evidence>
<keyword evidence="10 13" id="KW-0472">Membrane</keyword>
<keyword evidence="8" id="KW-0811">Translocation</keyword>
<evidence type="ECO:0000256" key="3">
    <source>
        <dbReference type="ARBA" id="ARBA00022448"/>
    </source>
</evidence>
<organism evidence="14 15">
    <name type="scientific">Tetracentron sinense</name>
    <name type="common">Spur-leaf</name>
    <dbReference type="NCBI Taxonomy" id="13715"/>
    <lineage>
        <taxon>Eukaryota</taxon>
        <taxon>Viridiplantae</taxon>
        <taxon>Streptophyta</taxon>
        <taxon>Embryophyta</taxon>
        <taxon>Tracheophyta</taxon>
        <taxon>Spermatophyta</taxon>
        <taxon>Magnoliopsida</taxon>
        <taxon>Trochodendrales</taxon>
        <taxon>Trochodendraceae</taxon>
        <taxon>Tetracentron</taxon>
    </lineage>
</organism>
<comment type="caution">
    <text evidence="14">The sequence shown here is derived from an EMBL/GenBank/DDBJ whole genome shotgun (WGS) entry which is preliminary data.</text>
</comment>
<dbReference type="PANTHER" id="PTHR46867:SF4">
    <property type="entry name" value="MITOCHONDRIAL IMPORT RECEPTOR SUBUNIT TOM9-2"/>
    <property type="match status" value="1"/>
</dbReference>
<evidence type="ECO:0000256" key="4">
    <source>
        <dbReference type="ARBA" id="ARBA00022692"/>
    </source>
</evidence>
<dbReference type="CDD" id="cd22884">
    <property type="entry name" value="TOM22"/>
    <property type="match status" value="1"/>
</dbReference>
<evidence type="ECO:0000256" key="12">
    <source>
        <dbReference type="SAM" id="MobiDB-lite"/>
    </source>
</evidence>
<dbReference type="InterPro" id="IPR017411">
    <property type="entry name" value="Tom22_pln"/>
</dbReference>
<keyword evidence="5" id="KW-1000">Mitochondrion outer membrane</keyword>
<keyword evidence="6" id="KW-0653">Protein transport</keyword>
<evidence type="ECO:0000256" key="1">
    <source>
        <dbReference type="ARBA" id="ARBA00004572"/>
    </source>
</evidence>
<evidence type="ECO:0000256" key="11">
    <source>
        <dbReference type="ARBA" id="ARBA00023170"/>
    </source>
</evidence>
<dbReference type="GO" id="GO:0005741">
    <property type="term" value="C:mitochondrial outer membrane"/>
    <property type="evidence" value="ECO:0007669"/>
    <property type="project" value="UniProtKB-SubCell"/>
</dbReference>
<dbReference type="GO" id="GO:0006886">
    <property type="term" value="P:intracellular protein transport"/>
    <property type="evidence" value="ECO:0007669"/>
    <property type="project" value="InterPro"/>
</dbReference>
<evidence type="ECO:0000313" key="14">
    <source>
        <dbReference type="EMBL" id="KAF8392135.1"/>
    </source>
</evidence>
<evidence type="ECO:0000313" key="15">
    <source>
        <dbReference type="Proteomes" id="UP000655225"/>
    </source>
</evidence>
<keyword evidence="11" id="KW-0675">Receptor</keyword>
<keyword evidence="9" id="KW-0496">Mitochondrion</keyword>
<evidence type="ECO:0000256" key="6">
    <source>
        <dbReference type="ARBA" id="ARBA00022927"/>
    </source>
</evidence>
<feature type="transmembrane region" description="Helical" evidence="13">
    <location>
        <begin position="231"/>
        <end position="248"/>
    </location>
</feature>
<dbReference type="Pfam" id="PF04281">
    <property type="entry name" value="Tom22"/>
    <property type="match status" value="1"/>
</dbReference>
<evidence type="ECO:0000256" key="13">
    <source>
        <dbReference type="SAM" id="Phobius"/>
    </source>
</evidence>
<dbReference type="AlphaFoldDB" id="A0A834YPW9"/>
<feature type="region of interest" description="Disordered" evidence="12">
    <location>
        <begin position="13"/>
        <end position="37"/>
    </location>
</feature>
<evidence type="ECO:0000256" key="9">
    <source>
        <dbReference type="ARBA" id="ARBA00023128"/>
    </source>
</evidence>
<dbReference type="InterPro" id="IPR005683">
    <property type="entry name" value="Tom22"/>
</dbReference>
<keyword evidence="7 13" id="KW-1133">Transmembrane helix</keyword>
<dbReference type="Proteomes" id="UP000655225">
    <property type="component" value="Unassembled WGS sequence"/>
</dbReference>
<sequence length="276" mass="30227">MKEALNNIVQVRKENQDAYEDNNPFDPSMSQFEGDVEEDVDEVEKIPQTRLPNRGISINEGCSTGRKKIKENMQGKGKEKTQDGRLGIDAYFAPLNSFYFQPMVDAITEIGSGYKVPSYHNMRTHILQQNNFEGGKGGKVLGKGGAERHMKISMVLNNVTCTAQNSKPVSPMASQGRRGISLPGTSSNANEGILAKVSNTISQLPILYQGKRAASNSSFVAKKLLKSTGKAAWIVGTTFLILVVPLIIEMDRDQQMTDLELQQASLLGTPPVLPQN</sequence>
<comment type="subcellular location">
    <subcellularLocation>
        <location evidence="1">Mitochondrion outer membrane</location>
        <topology evidence="1">Single-pass membrane protein</topology>
    </subcellularLocation>
</comment>
<gene>
    <name evidence="14" type="ORF">HHK36_022477</name>
</gene>
<name>A0A834YPW9_TETSI</name>
<evidence type="ECO:0000256" key="10">
    <source>
        <dbReference type="ARBA" id="ARBA00023136"/>
    </source>
</evidence>
<comment type="similarity">
    <text evidence="2">Belongs to the Tom22 family.</text>
</comment>
<protein>
    <recommendedName>
        <fullName evidence="16">Mitochondrial import receptor subunit TOM22 homolog</fullName>
    </recommendedName>
</protein>
<reference evidence="14 15" key="1">
    <citation type="submission" date="2020-04" db="EMBL/GenBank/DDBJ databases">
        <title>Plant Genome Project.</title>
        <authorList>
            <person name="Zhang R.-G."/>
        </authorList>
    </citation>
    <scope>NUCLEOTIDE SEQUENCE [LARGE SCALE GENOMIC DNA]</scope>
    <source>
        <strain evidence="14">YNK0</strain>
        <tissue evidence="14">Leaf</tissue>
    </source>
</reference>
<dbReference type="PANTHER" id="PTHR46867">
    <property type="entry name" value="MITOCHONDRIAL IMPORT RECEPTOR SUBUNIT TOM9-2"/>
    <property type="match status" value="1"/>
</dbReference>